<dbReference type="InterPro" id="IPR037066">
    <property type="entry name" value="Plug_dom_sf"/>
</dbReference>
<dbReference type="Gene3D" id="2.40.170.20">
    <property type="entry name" value="TonB-dependent receptor, beta-barrel domain"/>
    <property type="match status" value="1"/>
</dbReference>
<keyword evidence="9 11" id="KW-0472">Membrane</keyword>
<sequence length="778" mass="85668">MPNIQHTIMLSSALALLMSQEAAWAQNNDEIIVTARKQAENILEVPLAVTAISAADIDAANLENIVDLAAFTPGFQLESFNSIPGRYDSTPFIRGVVFDSTDPLRQTVSVFVDGVFVSGGNMMLDFEGIERVEVIKGPQSAQFGRSTFAGAVNYITADPSTEFQGRLSGLAATRDEYEITASVEGPILGDTLSGRLTGRYNFNGGHYDNALDPSQELGEEETLSFGAMLMYQPSDNFKTRLRGFYSEIDDGQPATILLDSSFNSGPFVPGGETIFAGTIPEFDAADIGLNSTDADFDAFIADAATRDVFFSITPDRFGLDREALRISLDGQYDFDNGIALNYVAGYSSEKATSLIDVDSSPDATYTQVANREFEDLQGEIRLSGNAFDESVFWSFGANYYELKFDTGGAFGLQAFGQSFSFGQDGFLDREDVNTLGFFGKVDWDVTDRFSLSFEGRYQEDEIDEGPDANGTFTSFLPRVTADYEPWEDGLFYATYSEGNLPGGFNSNFFDLTADQVTALQTQFAGLDSTYDEETLKNYEIGWKQNFDDLMNLQFSFYKMERVDQVTRAVAQLPNPAFVGDPTQPPIVTETFFVNAAATDIYGAELETNWYPTDNLSLRATLAWTNAEISNFPASGDSGDFEDVFLTDDGFIGQKAERYPPIQITLSGTYDKPIGSLGNMEANWYLRGDILYANEYFISTPNLGESPAVTDARLRTGIRTDRYTLEAFVTNLFEETAPTAANNYIDLSNTTPLFSFGVEAVQVGLRDKRQFGIRAAMNF</sequence>
<dbReference type="EMBL" id="BSNJ01000010">
    <property type="protein sequence ID" value="GLQ22092.1"/>
    <property type="molecule type" value="Genomic_DNA"/>
</dbReference>
<dbReference type="PANTHER" id="PTHR32552:SF81">
    <property type="entry name" value="TONB-DEPENDENT OUTER MEMBRANE RECEPTOR"/>
    <property type="match status" value="1"/>
</dbReference>
<reference evidence="16" key="2">
    <citation type="submission" date="2023-01" db="EMBL/GenBank/DDBJ databases">
        <title>Draft genome sequence of Algimonas porphyrae strain NBRC 108216.</title>
        <authorList>
            <person name="Sun Q."/>
            <person name="Mori K."/>
        </authorList>
    </citation>
    <scope>NUCLEOTIDE SEQUENCE</scope>
    <source>
        <strain evidence="16">NBRC 108216</strain>
    </source>
</reference>
<comment type="similarity">
    <text evidence="11 12">Belongs to the TonB-dependent receptor family.</text>
</comment>
<evidence type="ECO:0000256" key="13">
    <source>
        <dbReference type="SAM" id="SignalP"/>
    </source>
</evidence>
<dbReference type="Proteomes" id="UP001161390">
    <property type="component" value="Unassembled WGS sequence"/>
</dbReference>
<evidence type="ECO:0000256" key="11">
    <source>
        <dbReference type="PROSITE-ProRule" id="PRU01360"/>
    </source>
</evidence>
<evidence type="ECO:0000313" key="17">
    <source>
        <dbReference type="Proteomes" id="UP001161390"/>
    </source>
</evidence>
<dbReference type="PANTHER" id="PTHR32552">
    <property type="entry name" value="FERRICHROME IRON RECEPTOR-RELATED"/>
    <property type="match status" value="1"/>
</dbReference>
<keyword evidence="16" id="KW-0675">Receptor</keyword>
<dbReference type="SUPFAM" id="SSF56935">
    <property type="entry name" value="Porins"/>
    <property type="match status" value="1"/>
</dbReference>
<feature type="signal peptide" evidence="13">
    <location>
        <begin position="1"/>
        <end position="25"/>
    </location>
</feature>
<evidence type="ECO:0000256" key="1">
    <source>
        <dbReference type="ARBA" id="ARBA00004571"/>
    </source>
</evidence>
<comment type="caution">
    <text evidence="16">The sequence shown here is derived from an EMBL/GenBank/DDBJ whole genome shotgun (WGS) entry which is preliminary data.</text>
</comment>
<evidence type="ECO:0000256" key="6">
    <source>
        <dbReference type="ARBA" id="ARBA00023004"/>
    </source>
</evidence>
<dbReference type="InterPro" id="IPR012910">
    <property type="entry name" value="Plug_dom"/>
</dbReference>
<keyword evidence="8 12" id="KW-0798">TonB box</keyword>
<evidence type="ECO:0000256" key="9">
    <source>
        <dbReference type="ARBA" id="ARBA00023136"/>
    </source>
</evidence>
<dbReference type="RefSeq" id="WP_284374354.1">
    <property type="nucleotide sequence ID" value="NZ_BSNJ01000010.1"/>
</dbReference>
<dbReference type="InterPro" id="IPR039426">
    <property type="entry name" value="TonB-dep_rcpt-like"/>
</dbReference>
<evidence type="ECO:0000256" key="2">
    <source>
        <dbReference type="ARBA" id="ARBA00022448"/>
    </source>
</evidence>
<evidence type="ECO:0000256" key="10">
    <source>
        <dbReference type="ARBA" id="ARBA00023237"/>
    </source>
</evidence>
<feature type="domain" description="TonB-dependent receptor plug" evidence="15">
    <location>
        <begin position="43"/>
        <end position="151"/>
    </location>
</feature>
<keyword evidence="3 11" id="KW-1134">Transmembrane beta strand</keyword>
<comment type="subcellular location">
    <subcellularLocation>
        <location evidence="1 11">Cell outer membrane</location>
        <topology evidence="1 11">Multi-pass membrane protein</topology>
    </subcellularLocation>
</comment>
<feature type="chain" id="PRO_5046614140" evidence="13">
    <location>
        <begin position="26"/>
        <end position="778"/>
    </location>
</feature>
<accession>A0ABQ5V4T4</accession>
<keyword evidence="7" id="KW-0406">Ion transport</keyword>
<dbReference type="Gene3D" id="2.170.130.10">
    <property type="entry name" value="TonB-dependent receptor, plug domain"/>
    <property type="match status" value="1"/>
</dbReference>
<name>A0ABQ5V4T4_9PROT</name>
<keyword evidence="2 11" id="KW-0813">Transport</keyword>
<proteinExistence type="inferred from homology"/>
<feature type="domain" description="TonB-dependent receptor-like beta-barrel" evidence="14">
    <location>
        <begin position="292"/>
        <end position="731"/>
    </location>
</feature>
<keyword evidence="5 11" id="KW-0812">Transmembrane</keyword>
<keyword evidence="6" id="KW-0408">Iron</keyword>
<dbReference type="GO" id="GO:0016874">
    <property type="term" value="F:ligase activity"/>
    <property type="evidence" value="ECO:0007669"/>
    <property type="project" value="UniProtKB-KW"/>
</dbReference>
<dbReference type="InterPro" id="IPR036942">
    <property type="entry name" value="Beta-barrel_TonB_sf"/>
</dbReference>
<dbReference type="Pfam" id="PF07715">
    <property type="entry name" value="Plug"/>
    <property type="match status" value="1"/>
</dbReference>
<evidence type="ECO:0000259" key="15">
    <source>
        <dbReference type="Pfam" id="PF07715"/>
    </source>
</evidence>
<evidence type="ECO:0000256" key="4">
    <source>
        <dbReference type="ARBA" id="ARBA00022496"/>
    </source>
</evidence>
<evidence type="ECO:0000256" key="3">
    <source>
        <dbReference type="ARBA" id="ARBA00022452"/>
    </source>
</evidence>
<keyword evidence="4" id="KW-0410">Iron transport</keyword>
<evidence type="ECO:0000256" key="7">
    <source>
        <dbReference type="ARBA" id="ARBA00023065"/>
    </source>
</evidence>
<dbReference type="Pfam" id="PF00593">
    <property type="entry name" value="TonB_dep_Rec_b-barrel"/>
    <property type="match status" value="1"/>
</dbReference>
<protein>
    <submittedName>
        <fullName evidence="16">TonB-dependent receptor</fullName>
    </submittedName>
</protein>
<dbReference type="PROSITE" id="PS52016">
    <property type="entry name" value="TONB_DEPENDENT_REC_3"/>
    <property type="match status" value="1"/>
</dbReference>
<dbReference type="InterPro" id="IPR000531">
    <property type="entry name" value="Beta-barrel_TonB"/>
</dbReference>
<evidence type="ECO:0000259" key="14">
    <source>
        <dbReference type="Pfam" id="PF00593"/>
    </source>
</evidence>
<gene>
    <name evidence="16" type="ORF">GCM10007854_30470</name>
</gene>
<evidence type="ECO:0000256" key="8">
    <source>
        <dbReference type="ARBA" id="ARBA00023077"/>
    </source>
</evidence>
<keyword evidence="10 11" id="KW-0998">Cell outer membrane</keyword>
<evidence type="ECO:0000256" key="12">
    <source>
        <dbReference type="RuleBase" id="RU003357"/>
    </source>
</evidence>
<keyword evidence="17" id="KW-1185">Reference proteome</keyword>
<evidence type="ECO:0000313" key="16">
    <source>
        <dbReference type="EMBL" id="GLQ22092.1"/>
    </source>
</evidence>
<keyword evidence="16" id="KW-0436">Ligase</keyword>
<keyword evidence="13" id="KW-0732">Signal</keyword>
<organism evidence="16 17">
    <name type="scientific">Algimonas porphyrae</name>
    <dbReference type="NCBI Taxonomy" id="1128113"/>
    <lineage>
        <taxon>Bacteria</taxon>
        <taxon>Pseudomonadati</taxon>
        <taxon>Pseudomonadota</taxon>
        <taxon>Alphaproteobacteria</taxon>
        <taxon>Maricaulales</taxon>
        <taxon>Robiginitomaculaceae</taxon>
        <taxon>Algimonas</taxon>
    </lineage>
</organism>
<reference evidence="16" key="1">
    <citation type="journal article" date="2014" name="Int. J. Syst. Evol. Microbiol.">
        <title>Complete genome of a new Firmicutes species belonging to the dominant human colonic microbiota ('Ruminococcus bicirculans') reveals two chromosomes and a selective capacity to utilize plant glucans.</title>
        <authorList>
            <consortium name="NISC Comparative Sequencing Program"/>
            <person name="Wegmann U."/>
            <person name="Louis P."/>
            <person name="Goesmann A."/>
            <person name="Henrissat B."/>
            <person name="Duncan S.H."/>
            <person name="Flint H.J."/>
        </authorList>
    </citation>
    <scope>NUCLEOTIDE SEQUENCE</scope>
    <source>
        <strain evidence="16">NBRC 108216</strain>
    </source>
</reference>
<evidence type="ECO:0000256" key="5">
    <source>
        <dbReference type="ARBA" id="ARBA00022692"/>
    </source>
</evidence>